<dbReference type="Pfam" id="PF07463">
    <property type="entry name" value="NUMOD4"/>
    <property type="match status" value="1"/>
</dbReference>
<dbReference type="SUPFAM" id="SSF64496">
    <property type="entry name" value="DNA-binding domain of intron-encoded endonucleases"/>
    <property type="match status" value="1"/>
</dbReference>
<proteinExistence type="predicted"/>
<reference evidence="2" key="1">
    <citation type="journal article" date="2021" name="Proc. Natl. Acad. Sci. U.S.A.">
        <title>A Catalog of Tens of Thousands of Viruses from Human Metagenomes Reveals Hidden Associations with Chronic Diseases.</title>
        <authorList>
            <person name="Tisza M.J."/>
            <person name="Buck C.B."/>
        </authorList>
    </citation>
    <scope>NUCLEOTIDE SEQUENCE</scope>
    <source>
        <strain evidence="2">Ctu8P6</strain>
    </source>
</reference>
<dbReference type="GO" id="GO:0004519">
    <property type="term" value="F:endonuclease activity"/>
    <property type="evidence" value="ECO:0007669"/>
    <property type="project" value="UniProtKB-KW"/>
</dbReference>
<protein>
    <submittedName>
        <fullName evidence="2">Homing endonuclease</fullName>
    </submittedName>
</protein>
<keyword evidence="2" id="KW-0255">Endonuclease</keyword>
<name>A0A8S5R3C0_9CAUD</name>
<sequence>MKEIWKDIEGYEGVYHVSNLGRVKRVATNRVLQPYRNKVGYLLVYLCKNGKRKTHRIHRLVAQSFIPNPENKPEVNHLDENKINNMVSNLEWSTRKENCNYGTRNERLSIPIIATNLKTGESREFYGSNECARQLALNNAHITSVLKGRLKQTGGYTFQYKEE</sequence>
<dbReference type="Gene3D" id="1.10.10.10">
    <property type="entry name" value="Winged helix-like DNA-binding domain superfamily/Winged helix DNA-binding domain"/>
    <property type="match status" value="1"/>
</dbReference>
<dbReference type="SMART" id="SM00507">
    <property type="entry name" value="HNHc"/>
    <property type="match status" value="1"/>
</dbReference>
<dbReference type="Pfam" id="PF13392">
    <property type="entry name" value="HNH_3"/>
    <property type="match status" value="1"/>
</dbReference>
<feature type="domain" description="HNH nuclease" evidence="1">
    <location>
        <begin position="51"/>
        <end position="99"/>
    </location>
</feature>
<keyword evidence="2" id="KW-0540">Nuclease</keyword>
<accession>A0A8S5R3C0</accession>
<dbReference type="Gene3D" id="3.90.75.20">
    <property type="match status" value="1"/>
</dbReference>
<dbReference type="InterPro" id="IPR003615">
    <property type="entry name" value="HNH_nuc"/>
</dbReference>
<dbReference type="InterPro" id="IPR054307">
    <property type="entry name" value="I-HmuI_NUMOD-like"/>
</dbReference>
<dbReference type="GO" id="GO:0016788">
    <property type="term" value="F:hydrolase activity, acting on ester bonds"/>
    <property type="evidence" value="ECO:0007669"/>
    <property type="project" value="InterPro"/>
</dbReference>
<evidence type="ECO:0000313" key="2">
    <source>
        <dbReference type="EMBL" id="DAE25848.1"/>
    </source>
</evidence>
<dbReference type="InterPro" id="IPR036388">
    <property type="entry name" value="WH-like_DNA-bd_sf"/>
</dbReference>
<dbReference type="SUPFAM" id="SSF54060">
    <property type="entry name" value="His-Me finger endonucleases"/>
    <property type="match status" value="1"/>
</dbReference>
<dbReference type="InterPro" id="IPR044925">
    <property type="entry name" value="His-Me_finger_sf"/>
</dbReference>
<evidence type="ECO:0000259" key="1">
    <source>
        <dbReference type="SMART" id="SM00507"/>
    </source>
</evidence>
<keyword evidence="2" id="KW-0378">Hydrolase</keyword>
<dbReference type="EMBL" id="BK015803">
    <property type="protein sequence ID" value="DAE25848.1"/>
    <property type="molecule type" value="Genomic_DNA"/>
</dbReference>
<dbReference type="Pfam" id="PF22083">
    <property type="entry name" value="I-HmuI_NUMOD-like"/>
    <property type="match status" value="1"/>
</dbReference>
<dbReference type="InterPro" id="IPR010902">
    <property type="entry name" value="NUMOD4"/>
</dbReference>
<organism evidence="2">
    <name type="scientific">Siphoviridae sp. ctu8P6</name>
    <dbReference type="NCBI Taxonomy" id="2827282"/>
    <lineage>
        <taxon>Viruses</taxon>
        <taxon>Duplodnaviria</taxon>
        <taxon>Heunggongvirae</taxon>
        <taxon>Uroviricota</taxon>
        <taxon>Caudoviricetes</taxon>
    </lineage>
</organism>